<reference evidence="12" key="2">
    <citation type="submission" date="2025-09" db="UniProtKB">
        <authorList>
            <consortium name="Ensembl"/>
        </authorList>
    </citation>
    <scope>IDENTIFICATION</scope>
</reference>
<dbReference type="GO" id="GO:0005886">
    <property type="term" value="C:plasma membrane"/>
    <property type="evidence" value="ECO:0007669"/>
    <property type="project" value="UniProtKB-SubCell"/>
</dbReference>
<sequence length="405" mass="44200">SLCVCVSGGGQLSCSRWWLRIYLDMFYLFTGASCRILRCNSEFVAATVHLSSSGAEALGKDSANSAYCSALRSYSMCTKRMARPCRGDLAYHSAVQGIEDLLIQHRCPRGGPTAQPRPQAQGTVSGDTCLYEKNHFSREGQMPEYLYCSIFGDPHIRTFNNDFQTCAVSGAWPLIDNDYLYVQVTSMPAKDGMFSTVITKITVIFKSWRQCTDQQLYQAELDNVPAAFADGSVWSAERRGVRILTVRTDSPGWHAEIQAAYIGTLMVVRQSGRSLSLSIRSPRGVVEAFDPDHDLQLCMWGCPASQRVNTLHPPALDSLAAAAIRAEAHCAALLPTQDIYYHACVFDLISSGDLNSSRAAVSALQDARNMISNRQGVHLLPVAAAGQTQLKILLLLGMLGIQGGA</sequence>
<keyword evidence="13" id="KW-1185">Reference proteome</keyword>
<dbReference type="PANTHER" id="PTHR31428">
    <property type="entry name" value="RGM DOMAIN FAMILY MEMBER DRAG-1"/>
    <property type="match status" value="1"/>
</dbReference>
<evidence type="ECO:0000259" key="10">
    <source>
        <dbReference type="Pfam" id="PF06534"/>
    </source>
</evidence>
<feature type="domain" description="Repulsive guidance molecule C-terminal" evidence="10">
    <location>
        <begin position="144"/>
        <end position="370"/>
    </location>
</feature>
<evidence type="ECO:0000256" key="1">
    <source>
        <dbReference type="ARBA" id="ARBA00004609"/>
    </source>
</evidence>
<dbReference type="Pfam" id="PF06535">
    <property type="entry name" value="RGM_N"/>
    <property type="match status" value="1"/>
</dbReference>
<keyword evidence="4" id="KW-0336">GPI-anchor</keyword>
<dbReference type="InterPro" id="IPR040287">
    <property type="entry name" value="RGM"/>
</dbReference>
<dbReference type="AlphaFoldDB" id="A0A3Q2FQ74"/>
<evidence type="ECO:0000313" key="12">
    <source>
        <dbReference type="Ensembl" id="ENSCVAP00000007865.1"/>
    </source>
</evidence>
<evidence type="ECO:0000256" key="7">
    <source>
        <dbReference type="ARBA" id="ARBA00023136"/>
    </source>
</evidence>
<evidence type="ECO:0000256" key="6">
    <source>
        <dbReference type="ARBA" id="ARBA00022813"/>
    </source>
</evidence>
<dbReference type="PANTHER" id="PTHR31428:SF3">
    <property type="entry name" value="HEMOJUVELIN"/>
    <property type="match status" value="1"/>
</dbReference>
<dbReference type="InterPro" id="IPR009496">
    <property type="entry name" value="RGM_C"/>
</dbReference>
<dbReference type="GO" id="GO:0030509">
    <property type="term" value="P:BMP signaling pathway"/>
    <property type="evidence" value="ECO:0007669"/>
    <property type="project" value="TreeGrafter"/>
</dbReference>
<evidence type="ECO:0000256" key="5">
    <source>
        <dbReference type="ARBA" id="ARBA00022729"/>
    </source>
</evidence>
<dbReference type="GO" id="GO:0015026">
    <property type="term" value="F:coreceptor activity"/>
    <property type="evidence" value="ECO:0007669"/>
    <property type="project" value="TreeGrafter"/>
</dbReference>
<comment type="similarity">
    <text evidence="2">Belongs to the repulsive guidance molecule (RGM) family.</text>
</comment>
<evidence type="ECO:0000256" key="9">
    <source>
        <dbReference type="ARBA" id="ARBA00023288"/>
    </source>
</evidence>
<keyword evidence="9" id="KW-0449">Lipoprotein</keyword>
<name>A0A3Q2FQ74_CYPVA</name>
<evidence type="ECO:0000256" key="8">
    <source>
        <dbReference type="ARBA" id="ARBA00023180"/>
    </source>
</evidence>
<dbReference type="GO" id="GO:0061053">
    <property type="term" value="P:somite development"/>
    <property type="evidence" value="ECO:0007669"/>
    <property type="project" value="Ensembl"/>
</dbReference>
<keyword evidence="7" id="KW-0472">Membrane</keyword>
<keyword evidence="5" id="KW-0732">Signal</keyword>
<dbReference type="GO" id="GO:0098552">
    <property type="term" value="C:side of membrane"/>
    <property type="evidence" value="ECO:0007669"/>
    <property type="project" value="UniProtKB-KW"/>
</dbReference>
<dbReference type="Pfam" id="PF06534">
    <property type="entry name" value="RGM_C"/>
    <property type="match status" value="1"/>
</dbReference>
<keyword evidence="3" id="KW-1003">Cell membrane</keyword>
<feature type="domain" description="Repulsive guidance molecule N-terminal" evidence="11">
    <location>
        <begin position="34"/>
        <end position="108"/>
    </location>
</feature>
<dbReference type="OMA" id="NDYLYVQ"/>
<proteinExistence type="inferred from homology"/>
<dbReference type="Ensembl" id="ENSCVAT00000002582.1">
    <property type="protein sequence ID" value="ENSCVAP00000007865.1"/>
    <property type="gene ID" value="ENSCVAG00000009593.1"/>
</dbReference>
<organism evidence="12 13">
    <name type="scientific">Cyprinodon variegatus</name>
    <name type="common">Sheepshead minnow</name>
    <dbReference type="NCBI Taxonomy" id="28743"/>
    <lineage>
        <taxon>Eukaryota</taxon>
        <taxon>Metazoa</taxon>
        <taxon>Chordata</taxon>
        <taxon>Craniata</taxon>
        <taxon>Vertebrata</taxon>
        <taxon>Euteleostomi</taxon>
        <taxon>Actinopterygii</taxon>
        <taxon>Neopterygii</taxon>
        <taxon>Teleostei</taxon>
        <taxon>Neoteleostei</taxon>
        <taxon>Acanthomorphata</taxon>
        <taxon>Ovalentaria</taxon>
        <taxon>Atherinomorphae</taxon>
        <taxon>Cyprinodontiformes</taxon>
        <taxon>Cyprinodontidae</taxon>
        <taxon>Cyprinodon</taxon>
    </lineage>
</organism>
<dbReference type="InterPro" id="IPR010536">
    <property type="entry name" value="RGM_N"/>
</dbReference>
<dbReference type="Proteomes" id="UP000265020">
    <property type="component" value="Unassembled WGS sequence"/>
</dbReference>
<evidence type="ECO:0000259" key="11">
    <source>
        <dbReference type="Pfam" id="PF06535"/>
    </source>
</evidence>
<keyword evidence="8" id="KW-0325">Glycoprotein</keyword>
<protein>
    <submittedName>
        <fullName evidence="12">Hemojuvelin BMP co-receptor</fullName>
    </submittedName>
</protein>
<dbReference type="STRING" id="28743.ENSCVAP00000007865"/>
<accession>A0A3Q2FQ74</accession>
<dbReference type="GO" id="GO:0030903">
    <property type="term" value="P:notochord development"/>
    <property type="evidence" value="ECO:0007669"/>
    <property type="project" value="Ensembl"/>
</dbReference>
<evidence type="ECO:0000256" key="4">
    <source>
        <dbReference type="ARBA" id="ARBA00022622"/>
    </source>
</evidence>
<evidence type="ECO:0000256" key="2">
    <source>
        <dbReference type="ARBA" id="ARBA00005321"/>
    </source>
</evidence>
<evidence type="ECO:0000313" key="13">
    <source>
        <dbReference type="Proteomes" id="UP000265020"/>
    </source>
</evidence>
<dbReference type="GeneTree" id="ENSGT00950000183112"/>
<reference evidence="12" key="1">
    <citation type="submission" date="2025-08" db="UniProtKB">
        <authorList>
            <consortium name="Ensembl"/>
        </authorList>
    </citation>
    <scope>IDENTIFICATION</scope>
</reference>
<keyword evidence="6" id="KW-0068">Autocatalytic cleavage</keyword>
<dbReference type="Gene3D" id="3.40.1000.10">
    <property type="entry name" value="Mog1/PsbP, alpha/beta/alpha sandwich"/>
    <property type="match status" value="1"/>
</dbReference>
<evidence type="ECO:0000256" key="3">
    <source>
        <dbReference type="ARBA" id="ARBA00022475"/>
    </source>
</evidence>
<comment type="subcellular location">
    <subcellularLocation>
        <location evidence="1">Cell membrane</location>
        <topology evidence="1">Lipid-anchor</topology>
        <topology evidence="1">GPI-anchor</topology>
    </subcellularLocation>
</comment>